<organism evidence="9 10">
    <name type="scientific">Deferribacter autotrophicus</name>
    <dbReference type="NCBI Taxonomy" id="500465"/>
    <lineage>
        <taxon>Bacteria</taxon>
        <taxon>Pseudomonadati</taxon>
        <taxon>Deferribacterota</taxon>
        <taxon>Deferribacteres</taxon>
        <taxon>Deferribacterales</taxon>
        <taxon>Deferribacteraceae</taxon>
        <taxon>Deferribacter</taxon>
    </lineage>
</organism>
<evidence type="ECO:0000256" key="7">
    <source>
        <dbReference type="RuleBase" id="RU364112"/>
    </source>
</evidence>
<keyword evidence="7" id="KW-0812">Transmembrane</keyword>
<evidence type="ECO:0000256" key="4">
    <source>
        <dbReference type="ARBA" id="ARBA00022729"/>
    </source>
</evidence>
<keyword evidence="2 7" id="KW-0349">Heme</keyword>
<dbReference type="OrthoDB" id="121848at2"/>
<protein>
    <recommendedName>
        <fullName evidence="7">Cytochrome c-type biogenesis protein</fullName>
    </recommendedName>
</protein>
<sequence>MKRVKIFLIIITIIINGQLAFAIDNGFDYALFKKIEANLMCTDGCGMYLKACSNNTAEEMRKLIKKLLIEGKSEKDIYAYMINIYGEEVMAAPPVSSSFNILAWVTPFLGLLAGALIIYIALDKWVFNKRAKKEPDIEIDEITKAEFDPLLDEEIKKHF</sequence>
<dbReference type="Gene3D" id="1.10.8.640">
    <property type="entry name" value="Cytochrome C biogenesis protein"/>
    <property type="match status" value="1"/>
</dbReference>
<dbReference type="Pfam" id="PF03918">
    <property type="entry name" value="CcmH"/>
    <property type="match status" value="1"/>
</dbReference>
<keyword evidence="7" id="KW-1133">Transmembrane helix</keyword>
<comment type="similarity">
    <text evidence="1 7">Belongs to the CcmH/CycL/Ccl2/NrfF family.</text>
</comment>
<dbReference type="InterPro" id="IPR038297">
    <property type="entry name" value="CcmH/CycL/NrfF/Ccl2_sf"/>
</dbReference>
<keyword evidence="4 7" id="KW-0732">Signal</keyword>
<keyword evidence="6 7" id="KW-0408">Iron</keyword>
<comment type="caution">
    <text evidence="9">The sequence shown here is derived from an EMBL/GenBank/DDBJ whole genome shotgun (WGS) entry which is preliminary data.</text>
</comment>
<dbReference type="RefSeq" id="WP_149267294.1">
    <property type="nucleotide sequence ID" value="NZ_VFJB01000009.1"/>
</dbReference>
<dbReference type="EMBL" id="VFJB01000009">
    <property type="protein sequence ID" value="KAA0257152.1"/>
    <property type="molecule type" value="Genomic_DNA"/>
</dbReference>
<dbReference type="PANTHER" id="PTHR47870">
    <property type="entry name" value="CYTOCHROME C-TYPE BIOGENESIS PROTEIN CCMH"/>
    <property type="match status" value="1"/>
</dbReference>
<evidence type="ECO:0000313" key="9">
    <source>
        <dbReference type="EMBL" id="KAA0257152.1"/>
    </source>
</evidence>
<evidence type="ECO:0000313" key="10">
    <source>
        <dbReference type="Proteomes" id="UP000322876"/>
    </source>
</evidence>
<dbReference type="InterPro" id="IPR051263">
    <property type="entry name" value="C-type_cytochrome_biogenesis"/>
</dbReference>
<name>A0A5A8F034_9BACT</name>
<keyword evidence="10" id="KW-1185">Reference proteome</keyword>
<evidence type="ECO:0000259" key="8">
    <source>
        <dbReference type="Pfam" id="PF03918"/>
    </source>
</evidence>
<feature type="transmembrane region" description="Helical" evidence="7">
    <location>
        <begin position="101"/>
        <end position="122"/>
    </location>
</feature>
<dbReference type="PANTHER" id="PTHR47870:SF1">
    <property type="entry name" value="CYTOCHROME C-TYPE BIOGENESIS PROTEIN CCMH"/>
    <property type="match status" value="1"/>
</dbReference>
<evidence type="ECO:0000256" key="5">
    <source>
        <dbReference type="ARBA" id="ARBA00022748"/>
    </source>
</evidence>
<evidence type="ECO:0000256" key="2">
    <source>
        <dbReference type="ARBA" id="ARBA00022617"/>
    </source>
</evidence>
<evidence type="ECO:0000256" key="3">
    <source>
        <dbReference type="ARBA" id="ARBA00022723"/>
    </source>
</evidence>
<evidence type="ECO:0000256" key="6">
    <source>
        <dbReference type="ARBA" id="ARBA00023004"/>
    </source>
</evidence>
<evidence type="ECO:0000256" key="1">
    <source>
        <dbReference type="ARBA" id="ARBA00010342"/>
    </source>
</evidence>
<keyword evidence="7" id="KW-0472">Membrane</keyword>
<reference evidence="9 10" key="1">
    <citation type="submission" date="2019-06" db="EMBL/GenBank/DDBJ databases">
        <title>Genomic insights into carbon and energy metabolism of Deferribacter autotrophicus revealed new metabolic traits in the phylum Deferribacteres.</title>
        <authorList>
            <person name="Slobodkin A.I."/>
            <person name="Slobodkina G.B."/>
            <person name="Allioux M."/>
            <person name="Alain K."/>
            <person name="Jebbar M."/>
            <person name="Shadrin V."/>
            <person name="Kublanov I.V."/>
            <person name="Toshchakov S.V."/>
            <person name="Bonch-Osmolovskaya E.A."/>
        </authorList>
    </citation>
    <scope>NUCLEOTIDE SEQUENCE [LARGE SCALE GENOMIC DNA]</scope>
    <source>
        <strain evidence="9 10">SL50</strain>
    </source>
</reference>
<dbReference type="GO" id="GO:0017004">
    <property type="term" value="P:cytochrome complex assembly"/>
    <property type="evidence" value="ECO:0007669"/>
    <property type="project" value="UniProtKB-KW"/>
</dbReference>
<gene>
    <name evidence="9" type="ORF">FHQ18_11325</name>
</gene>
<feature type="domain" description="CcmH/CycL/Ccl2/NrfF N-terminal" evidence="8">
    <location>
        <begin position="30"/>
        <end position="138"/>
    </location>
</feature>
<accession>A0A5A8F034</accession>
<dbReference type="CDD" id="cd16378">
    <property type="entry name" value="CcmH_N"/>
    <property type="match status" value="1"/>
</dbReference>
<dbReference type="AlphaFoldDB" id="A0A5A8F034"/>
<keyword evidence="3 7" id="KW-0479">Metal-binding</keyword>
<dbReference type="Proteomes" id="UP000322876">
    <property type="component" value="Unassembled WGS sequence"/>
</dbReference>
<proteinExistence type="inferred from homology"/>
<dbReference type="InterPro" id="IPR005616">
    <property type="entry name" value="CcmH/CycL/Ccl2/NrfF_N"/>
</dbReference>
<keyword evidence="5" id="KW-0201">Cytochrome c-type biogenesis</keyword>
<dbReference type="GO" id="GO:0046872">
    <property type="term" value="F:metal ion binding"/>
    <property type="evidence" value="ECO:0007669"/>
    <property type="project" value="UniProtKB-KW"/>
</dbReference>
<dbReference type="GO" id="GO:0005886">
    <property type="term" value="C:plasma membrane"/>
    <property type="evidence" value="ECO:0007669"/>
    <property type="project" value="TreeGrafter"/>
</dbReference>
<comment type="function">
    <text evidence="7">Possible subunit of a heme lyase.</text>
</comment>